<accession>A0ABT7EDJ1</accession>
<evidence type="ECO:0000256" key="3">
    <source>
        <dbReference type="ARBA" id="ARBA00023014"/>
    </source>
</evidence>
<keyword evidence="2" id="KW-0408">Iron</keyword>
<comment type="caution">
    <text evidence="4">The sequence shown here is derived from an EMBL/GenBank/DDBJ whole genome shotgun (WGS) entry which is preliminary data.</text>
</comment>
<organism evidence="4 5">
    <name type="scientific">Romboutsia sedimentorum</name>
    <dbReference type="NCBI Taxonomy" id="1368474"/>
    <lineage>
        <taxon>Bacteria</taxon>
        <taxon>Bacillati</taxon>
        <taxon>Bacillota</taxon>
        <taxon>Clostridia</taxon>
        <taxon>Peptostreptococcales</taxon>
        <taxon>Peptostreptococcaceae</taxon>
        <taxon>Romboutsia</taxon>
    </lineage>
</organism>
<proteinExistence type="predicted"/>
<gene>
    <name evidence="4" type="ORF">QOZ84_11410</name>
</gene>
<dbReference type="Proteomes" id="UP001301012">
    <property type="component" value="Unassembled WGS sequence"/>
</dbReference>
<keyword evidence="3" id="KW-0411">Iron-sulfur</keyword>
<sequence>MKGLSEKQAYIVVKTILEYYNEHGQMGEKLGEFIDRIKIDKFRKDGKVRTSL</sequence>
<evidence type="ECO:0000313" key="5">
    <source>
        <dbReference type="Proteomes" id="UP001301012"/>
    </source>
</evidence>
<dbReference type="SUPFAM" id="SSF56014">
    <property type="entry name" value="Nitrite and sulphite reductase 4Fe-4S domain-like"/>
    <property type="match status" value="1"/>
</dbReference>
<evidence type="ECO:0000313" key="4">
    <source>
        <dbReference type="EMBL" id="MDK2564158.1"/>
    </source>
</evidence>
<dbReference type="InterPro" id="IPR045854">
    <property type="entry name" value="NO2/SO3_Rdtase_4Fe4S_sf"/>
</dbReference>
<dbReference type="EMBL" id="JASKYM010000006">
    <property type="protein sequence ID" value="MDK2564158.1"/>
    <property type="molecule type" value="Genomic_DNA"/>
</dbReference>
<protein>
    <submittedName>
        <fullName evidence="4">Uncharacterized protein</fullName>
    </submittedName>
</protein>
<evidence type="ECO:0000256" key="2">
    <source>
        <dbReference type="ARBA" id="ARBA00023004"/>
    </source>
</evidence>
<keyword evidence="5" id="KW-1185">Reference proteome</keyword>
<name>A0ABT7EDJ1_9FIRM</name>
<reference evidence="4 5" key="1">
    <citation type="submission" date="2023-05" db="EMBL/GenBank/DDBJ databases">
        <title>Rombocin, a short stable natural nisin variant, displays selective antimicrobial activity against Listeria monocytogenes and employs dual mode of action to kill target bacterial strains.</title>
        <authorList>
            <person name="Wambui J."/>
            <person name="Stephan R."/>
            <person name="Kuipers O.P."/>
        </authorList>
    </citation>
    <scope>NUCLEOTIDE SEQUENCE [LARGE SCALE GENOMIC DNA]</scope>
    <source>
        <strain evidence="4 5">RC002</strain>
    </source>
</reference>
<evidence type="ECO:0000256" key="1">
    <source>
        <dbReference type="ARBA" id="ARBA00022723"/>
    </source>
</evidence>
<dbReference type="Gene3D" id="3.30.413.10">
    <property type="entry name" value="Sulfite Reductase Hemoprotein, domain 1"/>
    <property type="match status" value="1"/>
</dbReference>
<keyword evidence="1" id="KW-0479">Metal-binding</keyword>